<sequence length="131" mass="15277">MKNLITSTACIMIMLVFVLQFAQNQLLYQRVTAVDQAVNNFKEIVKQQGRIEEENEKRLKEEIAQILSCTIEEIKVTGDREAVFRGEMIHYKVEVPIKNIINQPGFWGLAEKKNSMEYKVDRYTTSEYIGR</sequence>
<accession>A0A415E8D0</accession>
<dbReference type="EMBL" id="QRMS01000001">
    <property type="protein sequence ID" value="RHJ89930.1"/>
    <property type="molecule type" value="Genomic_DNA"/>
</dbReference>
<name>A0A415E8D0_9FIRM</name>
<dbReference type="AlphaFoldDB" id="A0A415E8D0"/>
<evidence type="ECO:0000313" key="2">
    <source>
        <dbReference type="Proteomes" id="UP000284841"/>
    </source>
</evidence>
<reference evidence="1 2" key="1">
    <citation type="submission" date="2018-08" db="EMBL/GenBank/DDBJ databases">
        <title>A genome reference for cultivated species of the human gut microbiota.</title>
        <authorList>
            <person name="Zou Y."/>
            <person name="Xue W."/>
            <person name="Luo G."/>
        </authorList>
    </citation>
    <scope>NUCLEOTIDE SEQUENCE [LARGE SCALE GENOMIC DNA]</scope>
    <source>
        <strain evidence="1 2">AM07-24</strain>
    </source>
</reference>
<dbReference type="Proteomes" id="UP000284841">
    <property type="component" value="Unassembled WGS sequence"/>
</dbReference>
<comment type="caution">
    <text evidence="1">The sequence shown here is derived from an EMBL/GenBank/DDBJ whole genome shotgun (WGS) entry which is preliminary data.</text>
</comment>
<keyword evidence="2" id="KW-1185">Reference proteome</keyword>
<evidence type="ECO:0008006" key="3">
    <source>
        <dbReference type="Google" id="ProtNLM"/>
    </source>
</evidence>
<gene>
    <name evidence="1" type="ORF">DW099_05050</name>
</gene>
<dbReference type="RefSeq" id="WP_118333969.1">
    <property type="nucleotide sequence ID" value="NZ_AP025567.1"/>
</dbReference>
<protein>
    <recommendedName>
        <fullName evidence="3">DUF4320 family protein</fullName>
    </recommendedName>
</protein>
<dbReference type="STRING" id="1776384.GCA_900086585_03300"/>
<proteinExistence type="predicted"/>
<evidence type="ECO:0000313" key="1">
    <source>
        <dbReference type="EMBL" id="RHJ89930.1"/>
    </source>
</evidence>
<dbReference type="OrthoDB" id="1778651at2"/>
<organism evidence="1 2">
    <name type="scientific">Emergencia timonensis</name>
    <dbReference type="NCBI Taxonomy" id="1776384"/>
    <lineage>
        <taxon>Bacteria</taxon>
        <taxon>Bacillati</taxon>
        <taxon>Bacillota</taxon>
        <taxon>Clostridia</taxon>
        <taxon>Peptostreptococcales</taxon>
        <taxon>Anaerovoracaceae</taxon>
        <taxon>Emergencia</taxon>
    </lineage>
</organism>